<protein>
    <submittedName>
        <fullName evidence="2">DNA binding domain-containing protein, excisionase family</fullName>
    </submittedName>
</protein>
<dbReference type="InterPro" id="IPR009061">
    <property type="entry name" value="DNA-bd_dom_put_sf"/>
</dbReference>
<dbReference type="SUPFAM" id="SSF46955">
    <property type="entry name" value="Putative DNA-binding domain"/>
    <property type="match status" value="1"/>
</dbReference>
<dbReference type="InterPro" id="IPR041657">
    <property type="entry name" value="HTH_17"/>
</dbReference>
<dbReference type="AlphaFoldDB" id="A0A1H1VG20"/>
<dbReference type="Pfam" id="PF12728">
    <property type="entry name" value="HTH_17"/>
    <property type="match status" value="1"/>
</dbReference>
<dbReference type="STRING" id="642780.SAMN04488570_2820"/>
<name>A0A1H1VG20_9ACTN</name>
<feature type="domain" description="Helix-turn-helix" evidence="1">
    <location>
        <begin position="19"/>
        <end position="70"/>
    </location>
</feature>
<proteinExistence type="predicted"/>
<accession>A0A1H1VG20</accession>
<evidence type="ECO:0000313" key="3">
    <source>
        <dbReference type="Proteomes" id="UP000198859"/>
    </source>
</evidence>
<dbReference type="Proteomes" id="UP000198859">
    <property type="component" value="Chromosome I"/>
</dbReference>
<sequence length="141" mass="15488">MIEESKRETGGVRRVRARMLTLDDVAEELAISRAQVYALVRRGDLRAGKIGGGGGQWRVDRTHLEAYLERTWADTAAWVQARPLTDGEEPPATESGRVKIVLTPADRAKALRAAVRDDSKVRVSLTGTRRVGPSPEVRGTN</sequence>
<dbReference type="EMBL" id="LT629757">
    <property type="protein sequence ID" value="SDS83692.1"/>
    <property type="molecule type" value="Genomic_DNA"/>
</dbReference>
<evidence type="ECO:0000259" key="1">
    <source>
        <dbReference type="Pfam" id="PF12728"/>
    </source>
</evidence>
<dbReference type="NCBIfam" id="TIGR01764">
    <property type="entry name" value="excise"/>
    <property type="match status" value="1"/>
</dbReference>
<keyword evidence="3" id="KW-1185">Reference proteome</keyword>
<reference evidence="3" key="1">
    <citation type="submission" date="2016-10" db="EMBL/GenBank/DDBJ databases">
        <authorList>
            <person name="Varghese N."/>
            <person name="Submissions S."/>
        </authorList>
    </citation>
    <scope>NUCLEOTIDE SEQUENCE [LARGE SCALE GENOMIC DNA]</scope>
    <source>
        <strain evidence="3">DSM 22127</strain>
    </source>
</reference>
<organism evidence="2 3">
    <name type="scientific">Nocardioides scoriae</name>
    <dbReference type="NCBI Taxonomy" id="642780"/>
    <lineage>
        <taxon>Bacteria</taxon>
        <taxon>Bacillati</taxon>
        <taxon>Actinomycetota</taxon>
        <taxon>Actinomycetes</taxon>
        <taxon>Propionibacteriales</taxon>
        <taxon>Nocardioidaceae</taxon>
        <taxon>Nocardioides</taxon>
    </lineage>
</organism>
<evidence type="ECO:0000313" key="2">
    <source>
        <dbReference type="EMBL" id="SDS83692.1"/>
    </source>
</evidence>
<gene>
    <name evidence="2" type="ORF">SAMN04488570_2820</name>
</gene>
<dbReference type="InterPro" id="IPR010093">
    <property type="entry name" value="SinI_DNA-bd"/>
</dbReference>
<dbReference type="GO" id="GO:0003677">
    <property type="term" value="F:DNA binding"/>
    <property type="evidence" value="ECO:0007669"/>
    <property type="project" value="InterPro"/>
</dbReference>
<dbReference type="RefSeq" id="WP_231916882.1">
    <property type="nucleotide sequence ID" value="NZ_LT629757.1"/>
</dbReference>